<dbReference type="RefSeq" id="WP_189573226.1">
    <property type="nucleotide sequence ID" value="NZ_BMXI01000018.1"/>
</dbReference>
<feature type="transmembrane region" description="Helical" evidence="6">
    <location>
        <begin position="21"/>
        <end position="39"/>
    </location>
</feature>
<reference evidence="8" key="1">
    <citation type="journal article" date="2014" name="Int. J. Syst. Evol. Microbiol.">
        <title>Complete genome sequence of Corynebacterium casei LMG S-19264T (=DSM 44701T), isolated from a smear-ripened cheese.</title>
        <authorList>
            <consortium name="US DOE Joint Genome Institute (JGI-PGF)"/>
            <person name="Walter F."/>
            <person name="Albersmeier A."/>
            <person name="Kalinowski J."/>
            <person name="Ruckert C."/>
        </authorList>
    </citation>
    <scope>NUCLEOTIDE SEQUENCE</scope>
    <source>
        <strain evidence="8">KCTC 12988</strain>
    </source>
</reference>
<dbReference type="Proteomes" id="UP000644507">
    <property type="component" value="Unassembled WGS sequence"/>
</dbReference>
<dbReference type="AlphaFoldDB" id="A0A918TVC7"/>
<dbReference type="Pfam" id="PF10035">
    <property type="entry name" value="DUF2179"/>
    <property type="match status" value="1"/>
</dbReference>
<keyword evidence="2" id="KW-1003">Cell membrane</keyword>
<feature type="domain" description="DUF2179" evidence="7">
    <location>
        <begin position="231"/>
        <end position="284"/>
    </location>
</feature>
<dbReference type="Gene3D" id="3.30.70.120">
    <property type="match status" value="1"/>
</dbReference>
<dbReference type="PANTHER" id="PTHR33545:SF9">
    <property type="entry name" value="UPF0750 MEMBRANE PROTEIN YITE"/>
    <property type="match status" value="1"/>
</dbReference>
<organism evidence="8 9">
    <name type="scientific">Roseibacillus persicicus</name>
    <dbReference type="NCBI Taxonomy" id="454148"/>
    <lineage>
        <taxon>Bacteria</taxon>
        <taxon>Pseudomonadati</taxon>
        <taxon>Verrucomicrobiota</taxon>
        <taxon>Verrucomicrobiia</taxon>
        <taxon>Verrucomicrobiales</taxon>
        <taxon>Verrucomicrobiaceae</taxon>
        <taxon>Roseibacillus</taxon>
    </lineage>
</organism>
<name>A0A918TVC7_9BACT</name>
<keyword evidence="5 6" id="KW-0472">Membrane</keyword>
<feature type="transmembrane region" description="Helical" evidence="6">
    <location>
        <begin position="183"/>
        <end position="201"/>
    </location>
</feature>
<reference evidence="8" key="2">
    <citation type="submission" date="2020-09" db="EMBL/GenBank/DDBJ databases">
        <authorList>
            <person name="Sun Q."/>
            <person name="Kim S."/>
        </authorList>
    </citation>
    <scope>NUCLEOTIDE SEQUENCE</scope>
    <source>
        <strain evidence="8">KCTC 12988</strain>
    </source>
</reference>
<dbReference type="InterPro" id="IPR019264">
    <property type="entry name" value="DUF2179"/>
</dbReference>
<sequence>MSHSPHLPHPRVPVSRPLLDLSQILFGCFLAGTSFNVLLRPNEIASGGIVGLSLIFSEVFGIEPAFLQWGFNFLILVIAAKFLGRAFVFRSLAGLIALPAAVYLTRFWPPMTGDLLLGSLAGGAGVGVGMGLVFRANGSVGGFSALALLFHRRLGLPVDRGLILLDGLVLLSAALVYRNAELILAAAICVAIVGRTARGLLNGMSHSRMALIVSELSPEIESRILTEIPLGVTKLHGQGGYSGEEREVLMVVARAPEVMRLKRLVKEVDPNAFMTVCDAHEVLGYGFNSFAVTPRAERPVGLAPAPTAK</sequence>
<comment type="caution">
    <text evidence="8">The sequence shown here is derived from an EMBL/GenBank/DDBJ whole genome shotgun (WGS) entry which is preliminary data.</text>
</comment>
<dbReference type="CDD" id="cd16380">
    <property type="entry name" value="YitT_C"/>
    <property type="match status" value="1"/>
</dbReference>
<protein>
    <submittedName>
        <fullName evidence="8">Membrane protein</fullName>
    </submittedName>
</protein>
<dbReference type="InterPro" id="IPR003740">
    <property type="entry name" value="YitT"/>
</dbReference>
<evidence type="ECO:0000313" key="8">
    <source>
        <dbReference type="EMBL" id="GHC64882.1"/>
    </source>
</evidence>
<dbReference type="InterPro" id="IPR051461">
    <property type="entry name" value="UPF0750_membrane"/>
</dbReference>
<dbReference type="Pfam" id="PF02588">
    <property type="entry name" value="YitT_membrane"/>
    <property type="match status" value="1"/>
</dbReference>
<evidence type="ECO:0000256" key="6">
    <source>
        <dbReference type="SAM" id="Phobius"/>
    </source>
</evidence>
<dbReference type="InterPro" id="IPR015867">
    <property type="entry name" value="N-reg_PII/ATP_PRibTrfase_C"/>
</dbReference>
<evidence type="ECO:0000256" key="5">
    <source>
        <dbReference type="ARBA" id="ARBA00023136"/>
    </source>
</evidence>
<evidence type="ECO:0000313" key="9">
    <source>
        <dbReference type="Proteomes" id="UP000644507"/>
    </source>
</evidence>
<keyword evidence="9" id="KW-1185">Reference proteome</keyword>
<dbReference type="PIRSF" id="PIRSF006483">
    <property type="entry name" value="Membrane_protein_YitT"/>
    <property type="match status" value="1"/>
</dbReference>
<dbReference type="EMBL" id="BMXI01000018">
    <property type="protein sequence ID" value="GHC64882.1"/>
    <property type="molecule type" value="Genomic_DNA"/>
</dbReference>
<keyword evidence="3 6" id="KW-0812">Transmembrane</keyword>
<keyword evidence="4 6" id="KW-1133">Transmembrane helix</keyword>
<feature type="transmembrane region" description="Helical" evidence="6">
    <location>
        <begin position="87"/>
        <end position="108"/>
    </location>
</feature>
<evidence type="ECO:0000256" key="4">
    <source>
        <dbReference type="ARBA" id="ARBA00022989"/>
    </source>
</evidence>
<evidence type="ECO:0000256" key="3">
    <source>
        <dbReference type="ARBA" id="ARBA00022692"/>
    </source>
</evidence>
<proteinExistence type="predicted"/>
<evidence type="ECO:0000256" key="2">
    <source>
        <dbReference type="ARBA" id="ARBA00022475"/>
    </source>
</evidence>
<dbReference type="PANTHER" id="PTHR33545">
    <property type="entry name" value="UPF0750 MEMBRANE PROTEIN YITT-RELATED"/>
    <property type="match status" value="1"/>
</dbReference>
<comment type="subcellular location">
    <subcellularLocation>
        <location evidence="1">Cell membrane</location>
        <topology evidence="1">Multi-pass membrane protein</topology>
    </subcellularLocation>
</comment>
<dbReference type="GO" id="GO:0005886">
    <property type="term" value="C:plasma membrane"/>
    <property type="evidence" value="ECO:0007669"/>
    <property type="project" value="UniProtKB-SubCell"/>
</dbReference>
<accession>A0A918TVC7</accession>
<evidence type="ECO:0000256" key="1">
    <source>
        <dbReference type="ARBA" id="ARBA00004651"/>
    </source>
</evidence>
<gene>
    <name evidence="8" type="ORF">GCM10007100_35760</name>
</gene>
<evidence type="ECO:0000259" key="7">
    <source>
        <dbReference type="Pfam" id="PF10035"/>
    </source>
</evidence>